<feature type="signal peptide" evidence="1">
    <location>
        <begin position="1"/>
        <end position="22"/>
    </location>
</feature>
<feature type="chain" id="PRO_5003035788" evidence="1">
    <location>
        <begin position="23"/>
        <end position="147"/>
    </location>
</feature>
<gene>
    <name evidence="2" type="ordered locus">Slin_6826</name>
</gene>
<dbReference type="AlphaFoldDB" id="D2QVE3"/>
<sequence>MKSLALVFLFVCLIISPFYTYAQSANYKQPMTINATGQVKDATGATIGLVTKDKMIQDAKGHKMAFVDGQGNLVDAKTNKKMGHMGKDGKTYMDANGDLMFTIKNNPDNTCDIFDAKGKKIGNVHESYKGTACALHCFQNQHTHMNK</sequence>
<keyword evidence="2" id="KW-0614">Plasmid</keyword>
<dbReference type="KEGG" id="sli:Slin_6826"/>
<organism evidence="2 3">
    <name type="scientific">Spirosoma linguale (strain ATCC 33905 / DSM 74 / LMG 10896 / Claus 1)</name>
    <dbReference type="NCBI Taxonomy" id="504472"/>
    <lineage>
        <taxon>Bacteria</taxon>
        <taxon>Pseudomonadati</taxon>
        <taxon>Bacteroidota</taxon>
        <taxon>Cytophagia</taxon>
        <taxon>Cytophagales</taxon>
        <taxon>Cytophagaceae</taxon>
        <taxon>Spirosoma</taxon>
    </lineage>
</organism>
<reference evidence="2 3" key="1">
    <citation type="journal article" date="2010" name="Stand. Genomic Sci.">
        <title>Complete genome sequence of Spirosoma linguale type strain (1).</title>
        <authorList>
            <person name="Lail K."/>
            <person name="Sikorski J."/>
            <person name="Saunders E."/>
            <person name="Lapidus A."/>
            <person name="Glavina Del Rio T."/>
            <person name="Copeland A."/>
            <person name="Tice H."/>
            <person name="Cheng J.-F."/>
            <person name="Lucas S."/>
            <person name="Nolan M."/>
            <person name="Bruce D."/>
            <person name="Goodwin L."/>
            <person name="Pitluck S."/>
            <person name="Ivanova N."/>
            <person name="Mavromatis K."/>
            <person name="Ovchinnikova G."/>
            <person name="Pati A."/>
            <person name="Chen A."/>
            <person name="Palaniappan K."/>
            <person name="Land M."/>
            <person name="Hauser L."/>
            <person name="Chang Y.-J."/>
            <person name="Jeffries C.D."/>
            <person name="Chain P."/>
            <person name="Brettin T."/>
            <person name="Detter J.C."/>
            <person name="Schuetze A."/>
            <person name="Rohde M."/>
            <person name="Tindall B.J."/>
            <person name="Goeker M."/>
            <person name="Bristow J."/>
            <person name="Eisen J.A."/>
            <person name="Markowitz V."/>
            <person name="Hugenholtz P."/>
            <person name="Kyrpides N.C."/>
            <person name="Klenk H.-P."/>
            <person name="Chen F."/>
        </authorList>
    </citation>
    <scope>NUCLEOTIDE SEQUENCE [LARGE SCALE GENOMIC DNA]</scope>
    <source>
        <strain evidence="3">ATCC 33905 / DSM 74 / LMG 10896 / Claus 1</strain>
    </source>
</reference>
<keyword evidence="1" id="KW-0732">Signal</keyword>
<dbReference type="HOGENOM" id="CLU_147919_0_0_10"/>
<accession>D2QVE3</accession>
<evidence type="ECO:0000313" key="3">
    <source>
        <dbReference type="Proteomes" id="UP000002028"/>
    </source>
</evidence>
<protein>
    <submittedName>
        <fullName evidence="2">Uncharacterized protein</fullName>
    </submittedName>
</protein>
<dbReference type="RefSeq" id="WP_012931255.1">
    <property type="nucleotide sequence ID" value="NC_013731.1"/>
</dbReference>
<keyword evidence="3" id="KW-1185">Reference proteome</keyword>
<dbReference type="EMBL" id="CP001770">
    <property type="protein sequence ID" value="ADB42775.1"/>
    <property type="molecule type" value="Genomic_DNA"/>
</dbReference>
<evidence type="ECO:0000256" key="1">
    <source>
        <dbReference type="SAM" id="SignalP"/>
    </source>
</evidence>
<geneLocation type="plasmid" evidence="2 3">
    <name>pSLIN01</name>
</geneLocation>
<dbReference type="Proteomes" id="UP000002028">
    <property type="component" value="Plasmid pSLIN01"/>
</dbReference>
<name>D2QVE3_SPILD</name>
<proteinExistence type="predicted"/>
<evidence type="ECO:0000313" key="2">
    <source>
        <dbReference type="EMBL" id="ADB42775.1"/>
    </source>
</evidence>